<dbReference type="RefSeq" id="WP_212142253.1">
    <property type="nucleotide sequence ID" value="NZ_JAGSSW010000007.1"/>
</dbReference>
<reference evidence="6 7" key="1">
    <citation type="submission" date="2021-04" db="EMBL/GenBank/DDBJ databases">
        <title>Molecular and phenotypic characterization and identification of bacterial isolates recovered from the Anatolian ground squirrels (Spermophilus xanthoprymnus) and which have the potential to form a new species in the Campylobacter genus.</title>
        <authorList>
            <person name="Aydin F."/>
            <person name="Abay S."/>
            <person name="Kayman T."/>
            <person name="Karakaya E."/>
            <person name="Mustak H.K."/>
            <person name="Mustak I.B."/>
            <person name="Bilgin N."/>
            <person name="Duzler A."/>
            <person name="Sahin O."/>
            <person name="Guran O."/>
            <person name="Saticioglu I.B."/>
        </authorList>
    </citation>
    <scope>NUCLEOTIDE SEQUENCE [LARGE SCALE GENOMIC DNA]</scope>
    <source>
        <strain evidence="7">faydin-G24</strain>
    </source>
</reference>
<organism evidence="6 7">
    <name type="scientific">Campylobacter anatolicus</name>
    <dbReference type="NCBI Taxonomy" id="2829105"/>
    <lineage>
        <taxon>Bacteria</taxon>
        <taxon>Pseudomonadati</taxon>
        <taxon>Campylobacterota</taxon>
        <taxon>Epsilonproteobacteria</taxon>
        <taxon>Campylobacterales</taxon>
        <taxon>Campylobacteraceae</taxon>
        <taxon>Campylobacter</taxon>
    </lineage>
</organism>
<dbReference type="EC" id="2.3.1.-" evidence="5"/>
<proteinExistence type="inferred from homology"/>
<dbReference type="EMBL" id="JAGSSW010000007">
    <property type="protein sequence ID" value="MBR8464335.1"/>
    <property type="molecule type" value="Genomic_DNA"/>
</dbReference>
<keyword evidence="7" id="KW-1185">Reference proteome</keyword>
<evidence type="ECO:0000313" key="6">
    <source>
        <dbReference type="EMBL" id="MBR8464335.1"/>
    </source>
</evidence>
<keyword evidence="4 5" id="KW-0012">Acyltransferase</keyword>
<dbReference type="PANTHER" id="PTHR11104">
    <property type="entry name" value="AMINOGLYCOSIDE N3-ACETYLTRANSFERASE"/>
    <property type="match status" value="1"/>
</dbReference>
<evidence type="ECO:0000256" key="2">
    <source>
        <dbReference type="ARBA" id="ARBA00012882"/>
    </source>
</evidence>
<evidence type="ECO:0000256" key="3">
    <source>
        <dbReference type="ARBA" id="ARBA00022679"/>
    </source>
</evidence>
<dbReference type="InterPro" id="IPR003679">
    <property type="entry name" value="Amioglycoside_AcTrfase"/>
</dbReference>
<evidence type="ECO:0000256" key="5">
    <source>
        <dbReference type="RuleBase" id="RU365031"/>
    </source>
</evidence>
<dbReference type="InterPro" id="IPR028345">
    <property type="entry name" value="Antibiotic_NAT-like"/>
</dbReference>
<dbReference type="PANTHER" id="PTHR11104:SF0">
    <property type="entry name" value="SPBETA PROPHAGE-DERIVED AMINOGLYCOSIDE N(3')-ACETYLTRANSFERASE-LIKE PROTEIN YOKD"/>
    <property type="match status" value="1"/>
</dbReference>
<dbReference type="Pfam" id="PF02522">
    <property type="entry name" value="Antibiotic_NAT"/>
    <property type="match status" value="1"/>
</dbReference>
<comment type="caution">
    <text evidence="6">The sequence shown here is derived from an EMBL/GenBank/DDBJ whole genome shotgun (WGS) entry which is preliminary data.</text>
</comment>
<sequence>MSELIKNFELCKGDVAVVTGDFNRYIFQSRKKCKSIQNLLNDLIDEMIDALTPEGTLMFHTFTWDFCHGINYDIKHTKSKTGALGSVALMRDDFVRTRHPIYSFAVYGKYKDELLRLDNTSSFGDDSPFAFIHKMNAKMVIVNLSFDHSFTFVHYVEQQNLVDYRFEKTFIGGYIDELGEFSKREYSMFVRRDNVFTNLTPLEDIFLKQKIMKINIVNNNEIKIFKAKSAYEIIKKDIKENRARNLYTIKL</sequence>
<evidence type="ECO:0000256" key="1">
    <source>
        <dbReference type="ARBA" id="ARBA00006383"/>
    </source>
</evidence>
<evidence type="ECO:0000256" key="4">
    <source>
        <dbReference type="ARBA" id="ARBA00023315"/>
    </source>
</evidence>
<comment type="catalytic activity">
    <reaction evidence="5">
        <text>a 2-deoxystreptamine antibiotic + acetyl-CoA = an N(3)-acetyl-2-deoxystreptamine antibiotic + CoA + H(+)</text>
        <dbReference type="Rhea" id="RHEA:12665"/>
        <dbReference type="ChEBI" id="CHEBI:15378"/>
        <dbReference type="ChEBI" id="CHEBI:57287"/>
        <dbReference type="ChEBI" id="CHEBI:57288"/>
        <dbReference type="ChEBI" id="CHEBI:57921"/>
        <dbReference type="ChEBI" id="CHEBI:77452"/>
        <dbReference type="EC" id="2.3.1.81"/>
    </reaction>
</comment>
<dbReference type="Proteomes" id="UP000682951">
    <property type="component" value="Unassembled WGS sequence"/>
</dbReference>
<keyword evidence="5" id="KW-0046">Antibiotic resistance</keyword>
<gene>
    <name evidence="6" type="ORF">KDD93_07140</name>
</gene>
<comment type="similarity">
    <text evidence="1 5">Belongs to the antibiotic N-acetyltransferase family.</text>
</comment>
<protein>
    <recommendedName>
        <fullName evidence="2 5">Aminoglycoside N(3)-acetyltransferase</fullName>
        <ecNumber evidence="5">2.3.1.-</ecNumber>
    </recommendedName>
</protein>
<name>A0ABS5HJ88_9BACT</name>
<evidence type="ECO:0000313" key="7">
    <source>
        <dbReference type="Proteomes" id="UP000682951"/>
    </source>
</evidence>
<accession>A0ABS5HJ88</accession>
<keyword evidence="3 5" id="KW-0808">Transferase</keyword>
<dbReference type="SUPFAM" id="SSF110710">
    <property type="entry name" value="TTHA0583/YokD-like"/>
    <property type="match status" value="1"/>
</dbReference>